<sequence>MATIRLNKEKRAAILKNIMDDWKTKHPKPVAPKMSAARAAIMAYQAKWFKRSGIEKALQAGLTPTALNQSTSLHLYVKNRETGKNITNIWEYFRDDENRSVQTYVPNDTVVIYNDDPIYKTYLDDKSAYERYDLELTKWGEERRAQSRVYESALEQFKTVKQLTDGWDGIEKYLPAEFEQKSTAVAVIPQLP</sequence>
<accession>A0A6G6XZV7</accession>
<gene>
    <name evidence="1" type="ORF">OWB_000011</name>
</gene>
<reference evidence="1 2" key="1">
    <citation type="submission" date="2020-01" db="EMBL/GenBank/DDBJ databases">
        <authorList>
            <person name="Hu M."/>
            <person name="Zhou X."/>
        </authorList>
    </citation>
    <scope>NUCLEOTIDE SEQUENCE [LARGE SCALE GENOMIC DNA]</scope>
</reference>
<protein>
    <submittedName>
        <fullName evidence="1">Uncharacterized protein</fullName>
    </submittedName>
</protein>
<organism evidence="1 2">
    <name type="scientific">Vibrio phage OWB</name>
    <dbReference type="NCBI Taxonomy" id="2713205"/>
    <lineage>
        <taxon>Viruses</taxon>
        <taxon>Duplodnaviria</taxon>
        <taxon>Heunggongvirae</taxon>
        <taxon>Uroviricota</taxon>
        <taxon>Caudoviricetes</taxon>
        <taxon>Autographivirales</taxon>
        <taxon>Autoscriptoviridae</taxon>
        <taxon>Maculvirus</taxon>
        <taxon>Maculvirus OWB</taxon>
    </lineage>
</organism>
<evidence type="ECO:0000313" key="2">
    <source>
        <dbReference type="Proteomes" id="UP000501863"/>
    </source>
</evidence>
<evidence type="ECO:0000313" key="1">
    <source>
        <dbReference type="EMBL" id="QIG66518.1"/>
    </source>
</evidence>
<dbReference type="EMBL" id="MN974282">
    <property type="protein sequence ID" value="QIG66518.1"/>
    <property type="molecule type" value="Genomic_DNA"/>
</dbReference>
<proteinExistence type="predicted"/>
<dbReference type="Proteomes" id="UP000501863">
    <property type="component" value="Segment"/>
</dbReference>
<name>A0A6G6XZV7_9CAUD</name>